<name>A0AAD9TS98_9ROSI</name>
<feature type="chain" id="PRO_5042080070" evidence="1">
    <location>
        <begin position="19"/>
        <end position="167"/>
    </location>
</feature>
<proteinExistence type="predicted"/>
<protein>
    <submittedName>
        <fullName evidence="2">Uncharacterized protein</fullName>
    </submittedName>
</protein>
<dbReference type="Gene3D" id="2.10.25.10">
    <property type="entry name" value="Laminin"/>
    <property type="match status" value="1"/>
</dbReference>
<feature type="signal peptide" evidence="1">
    <location>
        <begin position="1"/>
        <end position="18"/>
    </location>
</feature>
<sequence>MSTPLLLFLISLGTDVMGKSPTIAKPDSTPRYENVPIPYSFGIETACCLNPWYALNCNFNKAILISFNPDVIDTSTGEGVGRLFTPVLKCMCKRDFDGNPYLFGGSQDIDERMEKKNICGPNMSCRNQIGTYECHSQWIIIFMLMVSLPSIMISMGQTPDLLTNCGR</sequence>
<accession>A0AAD9TS98</accession>
<reference evidence="2" key="1">
    <citation type="journal article" date="2023" name="Plant J.">
        <title>Genome sequences and population genomics provide insights into the demographic history, inbreeding, and mutation load of two 'living fossil' tree species of Dipteronia.</title>
        <authorList>
            <person name="Feng Y."/>
            <person name="Comes H.P."/>
            <person name="Chen J."/>
            <person name="Zhu S."/>
            <person name="Lu R."/>
            <person name="Zhang X."/>
            <person name="Li P."/>
            <person name="Qiu J."/>
            <person name="Olsen K.M."/>
            <person name="Qiu Y."/>
        </authorList>
    </citation>
    <scope>NUCLEOTIDE SEQUENCE</scope>
    <source>
        <strain evidence="2">KIB01</strain>
    </source>
</reference>
<evidence type="ECO:0000313" key="2">
    <source>
        <dbReference type="EMBL" id="KAK2640986.1"/>
    </source>
</evidence>
<comment type="caution">
    <text evidence="2">The sequence shown here is derived from an EMBL/GenBank/DDBJ whole genome shotgun (WGS) entry which is preliminary data.</text>
</comment>
<dbReference type="PANTHER" id="PTHR33491">
    <property type="entry name" value="OSJNBA0016N04.9 PROTEIN"/>
    <property type="match status" value="1"/>
</dbReference>
<gene>
    <name evidence="2" type="ORF">Ddye_022749</name>
</gene>
<dbReference type="Proteomes" id="UP001280121">
    <property type="component" value="Unassembled WGS sequence"/>
</dbReference>
<evidence type="ECO:0000256" key="1">
    <source>
        <dbReference type="SAM" id="SignalP"/>
    </source>
</evidence>
<dbReference type="EMBL" id="JANJYI010000007">
    <property type="protein sequence ID" value="KAK2640986.1"/>
    <property type="molecule type" value="Genomic_DNA"/>
</dbReference>
<keyword evidence="3" id="KW-1185">Reference proteome</keyword>
<evidence type="ECO:0000313" key="3">
    <source>
        <dbReference type="Proteomes" id="UP001280121"/>
    </source>
</evidence>
<organism evidence="2 3">
    <name type="scientific">Dipteronia dyeriana</name>
    <dbReference type="NCBI Taxonomy" id="168575"/>
    <lineage>
        <taxon>Eukaryota</taxon>
        <taxon>Viridiplantae</taxon>
        <taxon>Streptophyta</taxon>
        <taxon>Embryophyta</taxon>
        <taxon>Tracheophyta</taxon>
        <taxon>Spermatophyta</taxon>
        <taxon>Magnoliopsida</taxon>
        <taxon>eudicotyledons</taxon>
        <taxon>Gunneridae</taxon>
        <taxon>Pentapetalae</taxon>
        <taxon>rosids</taxon>
        <taxon>malvids</taxon>
        <taxon>Sapindales</taxon>
        <taxon>Sapindaceae</taxon>
        <taxon>Hippocastanoideae</taxon>
        <taxon>Acereae</taxon>
        <taxon>Dipteronia</taxon>
    </lineage>
</organism>
<keyword evidence="1" id="KW-0732">Signal</keyword>
<dbReference type="AlphaFoldDB" id="A0AAD9TS98"/>